<comment type="caution">
    <text evidence="2">The sequence shown here is derived from an EMBL/GenBank/DDBJ whole genome shotgun (WGS) entry which is preliminary data.</text>
</comment>
<reference evidence="2 3" key="1">
    <citation type="journal article" date="2010" name="J. Bacteriol.">
        <title>Genome sequence of Lentisphaera araneosa HTCC2155T, the type species of the order Lentisphaerales in the phylum Lentisphaerae.</title>
        <authorList>
            <person name="Thrash J.C."/>
            <person name="Cho J.C."/>
            <person name="Vergin K.L."/>
            <person name="Morris R.M."/>
            <person name="Giovannoni S.J."/>
        </authorList>
    </citation>
    <scope>NUCLEOTIDE SEQUENCE [LARGE SCALE GENOMIC DNA]</scope>
    <source>
        <strain evidence="2 3">HTCC2155</strain>
    </source>
</reference>
<protein>
    <submittedName>
        <fullName evidence="2">Uncharacterized protein</fullName>
    </submittedName>
</protein>
<keyword evidence="3" id="KW-1185">Reference proteome</keyword>
<evidence type="ECO:0000313" key="2">
    <source>
        <dbReference type="EMBL" id="EDM28022.1"/>
    </source>
</evidence>
<organism evidence="2 3">
    <name type="scientific">Lentisphaera araneosa HTCC2155</name>
    <dbReference type="NCBI Taxonomy" id="313628"/>
    <lineage>
        <taxon>Bacteria</taxon>
        <taxon>Pseudomonadati</taxon>
        <taxon>Lentisphaerota</taxon>
        <taxon>Lentisphaeria</taxon>
        <taxon>Lentisphaerales</taxon>
        <taxon>Lentisphaeraceae</taxon>
        <taxon>Lentisphaera</taxon>
    </lineage>
</organism>
<feature type="compositionally biased region" description="Polar residues" evidence="1">
    <location>
        <begin position="17"/>
        <end position="36"/>
    </location>
</feature>
<dbReference type="AlphaFoldDB" id="A6DJE8"/>
<accession>A6DJE8</accession>
<dbReference type="EMBL" id="ABCK01000006">
    <property type="protein sequence ID" value="EDM28022.1"/>
    <property type="molecule type" value="Genomic_DNA"/>
</dbReference>
<proteinExistence type="predicted"/>
<name>A6DJE8_9BACT</name>
<evidence type="ECO:0000256" key="1">
    <source>
        <dbReference type="SAM" id="MobiDB-lite"/>
    </source>
</evidence>
<evidence type="ECO:0000313" key="3">
    <source>
        <dbReference type="Proteomes" id="UP000004947"/>
    </source>
</evidence>
<feature type="region of interest" description="Disordered" evidence="1">
    <location>
        <begin position="14"/>
        <end position="36"/>
    </location>
</feature>
<gene>
    <name evidence="2" type="ORF">LNTAR_11736</name>
</gene>
<dbReference type="Proteomes" id="UP000004947">
    <property type="component" value="Unassembled WGS sequence"/>
</dbReference>
<sequence>MFPAAQRETFMKADSKVNVSQIPKSPNPQILKSSNA</sequence>